<keyword evidence="1" id="KW-0808">Transferase</keyword>
<name>A0A2J6X6P7_9CHLR</name>
<evidence type="ECO:0000313" key="1">
    <source>
        <dbReference type="EMBL" id="PMP82541.1"/>
    </source>
</evidence>
<gene>
    <name evidence="1" type="ORF">C0184_06735</name>
</gene>
<dbReference type="GO" id="GO:0016757">
    <property type="term" value="F:glycosyltransferase activity"/>
    <property type="evidence" value="ECO:0007669"/>
    <property type="project" value="TreeGrafter"/>
</dbReference>
<organism evidence="1 2">
    <name type="scientific">Chloroflexus aggregans</name>
    <dbReference type="NCBI Taxonomy" id="152260"/>
    <lineage>
        <taxon>Bacteria</taxon>
        <taxon>Bacillati</taxon>
        <taxon>Chloroflexota</taxon>
        <taxon>Chloroflexia</taxon>
        <taxon>Chloroflexales</taxon>
        <taxon>Chloroflexineae</taxon>
        <taxon>Chloroflexaceae</taxon>
        <taxon>Chloroflexus</taxon>
    </lineage>
</organism>
<comment type="caution">
    <text evidence="1">The sequence shown here is derived from an EMBL/GenBank/DDBJ whole genome shotgun (WGS) entry which is preliminary data.</text>
</comment>
<proteinExistence type="predicted"/>
<feature type="non-terminal residue" evidence="1">
    <location>
        <position position="336"/>
    </location>
</feature>
<dbReference type="PANTHER" id="PTHR12526">
    <property type="entry name" value="GLYCOSYLTRANSFERASE"/>
    <property type="match status" value="1"/>
</dbReference>
<dbReference type="AlphaFoldDB" id="A0A2J6X6P7"/>
<evidence type="ECO:0000313" key="2">
    <source>
        <dbReference type="Proteomes" id="UP000243376"/>
    </source>
</evidence>
<dbReference type="SUPFAM" id="SSF53756">
    <property type="entry name" value="UDP-Glycosyltransferase/glycogen phosphorylase"/>
    <property type="match status" value="1"/>
</dbReference>
<protein>
    <submittedName>
        <fullName evidence="1">Glycosyl transferase family 1</fullName>
    </submittedName>
</protein>
<dbReference type="Proteomes" id="UP000243376">
    <property type="component" value="Unassembled WGS sequence"/>
</dbReference>
<dbReference type="PANTHER" id="PTHR12526:SF635">
    <property type="entry name" value="GLYCOSYL TRANSFERASE GROUP 1"/>
    <property type="match status" value="1"/>
</dbReference>
<accession>A0A2J6X6P7</accession>
<sequence length="336" mass="37425">MSTLLIIAHDVIGRRMAGPGIRMWELARVLAHTLPVTLIAPHPIDLPPTAGVTYGHYRWGEAASLVPYLATASIALINGFVAAAHPEVLTYAGQLIIDLYDPVAFENLELFRRHPMAERRYIAERDVALLRDLLRRGDHFLCATERQRDLYIGGLLALGRLTPELVDTDPLLRRLIDVVPFGVSDDPPQASGQPALRGVLDDLGPDHEIILWSSGLWDWLDPQTVVRAMLQVLATVPNARLVFLAGQHPGLGYEMHTPQQTRQLAAELGLLGKGVHFYEEWIPYERRADFLLEATVMVSLHREHLETRYAAVRSRVLDHLWVGRPSILSAGDAAAE</sequence>
<dbReference type="EMBL" id="PNIQ01000441">
    <property type="protein sequence ID" value="PMP82541.1"/>
    <property type="molecule type" value="Genomic_DNA"/>
</dbReference>
<dbReference type="Gene3D" id="3.40.50.2000">
    <property type="entry name" value="Glycogen Phosphorylase B"/>
    <property type="match status" value="1"/>
</dbReference>
<reference evidence="1 2" key="1">
    <citation type="submission" date="2018-01" db="EMBL/GenBank/DDBJ databases">
        <title>Metagenomic assembled genomes from two thermal pools in the Uzon Caldera, Kamchatka, Russia.</title>
        <authorList>
            <person name="Wilkins L."/>
            <person name="Ettinger C."/>
        </authorList>
    </citation>
    <scope>NUCLEOTIDE SEQUENCE [LARGE SCALE GENOMIC DNA]</scope>
    <source>
        <strain evidence="1">ZAV-02</strain>
    </source>
</reference>